<keyword evidence="5" id="KW-0862">Zinc</keyword>
<dbReference type="GO" id="GO:0006508">
    <property type="term" value="P:proteolysis"/>
    <property type="evidence" value="ECO:0007669"/>
    <property type="project" value="UniProtKB-KW"/>
</dbReference>
<evidence type="ECO:0000256" key="4">
    <source>
        <dbReference type="ARBA" id="ARBA00022801"/>
    </source>
</evidence>
<evidence type="ECO:0000256" key="3">
    <source>
        <dbReference type="ARBA" id="ARBA00022723"/>
    </source>
</evidence>
<feature type="domain" description="MPN" evidence="8">
    <location>
        <begin position="101"/>
        <end position="223"/>
    </location>
</feature>
<proteinExistence type="inferred from homology"/>
<dbReference type="PANTHER" id="PTHR30471">
    <property type="entry name" value="DNA REPAIR PROTEIN RADC"/>
    <property type="match status" value="1"/>
</dbReference>
<dbReference type="Gene3D" id="3.40.140.10">
    <property type="entry name" value="Cytidine Deaminase, domain 2"/>
    <property type="match status" value="1"/>
</dbReference>
<dbReference type="SUPFAM" id="SSF47781">
    <property type="entry name" value="RuvA domain 2-like"/>
    <property type="match status" value="1"/>
</dbReference>
<evidence type="ECO:0000256" key="2">
    <source>
        <dbReference type="ARBA" id="ARBA00022670"/>
    </source>
</evidence>
<keyword evidence="3" id="KW-0479">Metal-binding</keyword>
<dbReference type="GO" id="GO:0008237">
    <property type="term" value="F:metallopeptidase activity"/>
    <property type="evidence" value="ECO:0007669"/>
    <property type="project" value="UniProtKB-KW"/>
</dbReference>
<keyword evidence="4" id="KW-0378">Hydrolase</keyword>
<comment type="similarity">
    <text evidence="1 7">Belongs to the UPF0758 family.</text>
</comment>
<protein>
    <submittedName>
        <fullName evidence="9">DNA repair protein RadC</fullName>
    </submittedName>
</protein>
<evidence type="ECO:0000313" key="9">
    <source>
        <dbReference type="EMBL" id="QSB16081.1"/>
    </source>
</evidence>
<dbReference type="CDD" id="cd08071">
    <property type="entry name" value="MPN_DUF2466"/>
    <property type="match status" value="1"/>
</dbReference>
<sequence>MRIVDLPVSERPRERLRALGAAALADRELLAVVLGTGGAPGVGAHALAERLLARFGSLRAVGRAHPAELAAISGVGPAKAAALAAAFELARRAEQGEAATRVTSAADLASVAAPLLHGRTRERLVVVVCDRANRVLGCDVLSEGSADRSLLPVREVMVAVLRRDGSAFGLAHNHPSGNPTPSEDDVAATVRITQAADSAGIRFLDHVVVTDTGWQRVTGSPRDHTQPLADPGAPVPRTVAARQAIVARRGRVAQRALTARLHRRR</sequence>
<dbReference type="InterPro" id="IPR037518">
    <property type="entry name" value="MPN"/>
</dbReference>
<evidence type="ECO:0000259" key="8">
    <source>
        <dbReference type="PROSITE" id="PS50249"/>
    </source>
</evidence>
<accession>A0A895YES3</accession>
<dbReference type="Proteomes" id="UP000662857">
    <property type="component" value="Chromosome"/>
</dbReference>
<keyword evidence="6" id="KW-0482">Metalloprotease</keyword>
<evidence type="ECO:0000313" key="10">
    <source>
        <dbReference type="Proteomes" id="UP000662857"/>
    </source>
</evidence>
<dbReference type="PANTHER" id="PTHR30471:SF3">
    <property type="entry name" value="UPF0758 PROTEIN YEES-RELATED"/>
    <property type="match status" value="1"/>
</dbReference>
<dbReference type="InterPro" id="IPR046778">
    <property type="entry name" value="UPF0758_N"/>
</dbReference>
<dbReference type="KEGG" id="nhy:JQS43_07180"/>
<dbReference type="PROSITE" id="PS50249">
    <property type="entry name" value="MPN"/>
    <property type="match status" value="1"/>
</dbReference>
<keyword evidence="10" id="KW-1185">Reference proteome</keyword>
<reference evidence="9" key="1">
    <citation type="submission" date="2021-02" db="EMBL/GenBank/DDBJ databases">
        <title>Natrosporangium hydrolyticum gen. nov., sp. nov, a haloalkaliphilic actinobacterium from a soda solonchak soil.</title>
        <authorList>
            <person name="Sorokin D.Y."/>
            <person name="Khijniak T.V."/>
            <person name="Zakharycheva A.P."/>
            <person name="Boueva O.V."/>
            <person name="Ariskina E.V."/>
            <person name="Hahnke R.L."/>
            <person name="Bunk B."/>
            <person name="Sproer C."/>
            <person name="Schumann P."/>
            <person name="Evtushenko L.I."/>
            <person name="Kublanov I.V."/>
        </authorList>
    </citation>
    <scope>NUCLEOTIDE SEQUENCE</scope>
    <source>
        <strain evidence="9">DSM 106523</strain>
    </source>
</reference>
<dbReference type="EMBL" id="CP070499">
    <property type="protein sequence ID" value="QSB16081.1"/>
    <property type="molecule type" value="Genomic_DNA"/>
</dbReference>
<organism evidence="9 10">
    <name type="scientific">Natronosporangium hydrolyticum</name>
    <dbReference type="NCBI Taxonomy" id="2811111"/>
    <lineage>
        <taxon>Bacteria</taxon>
        <taxon>Bacillati</taxon>
        <taxon>Actinomycetota</taxon>
        <taxon>Actinomycetes</taxon>
        <taxon>Micromonosporales</taxon>
        <taxon>Micromonosporaceae</taxon>
        <taxon>Natronosporangium</taxon>
    </lineage>
</organism>
<evidence type="ECO:0000256" key="6">
    <source>
        <dbReference type="ARBA" id="ARBA00023049"/>
    </source>
</evidence>
<dbReference type="InterPro" id="IPR025657">
    <property type="entry name" value="RadC_JAB"/>
</dbReference>
<dbReference type="AlphaFoldDB" id="A0A895YES3"/>
<dbReference type="InterPro" id="IPR020891">
    <property type="entry name" value="UPF0758_CS"/>
</dbReference>
<evidence type="ECO:0000256" key="7">
    <source>
        <dbReference type="RuleBase" id="RU003797"/>
    </source>
</evidence>
<gene>
    <name evidence="9" type="primary">radC</name>
    <name evidence="9" type="ORF">JQS43_07180</name>
</gene>
<dbReference type="Gene3D" id="1.10.150.20">
    <property type="entry name" value="5' to 3' exonuclease, C-terminal subdomain"/>
    <property type="match status" value="1"/>
</dbReference>
<dbReference type="InterPro" id="IPR010994">
    <property type="entry name" value="RuvA_2-like"/>
</dbReference>
<dbReference type="SUPFAM" id="SSF102712">
    <property type="entry name" value="JAB1/MPN domain"/>
    <property type="match status" value="1"/>
</dbReference>
<dbReference type="PROSITE" id="PS01302">
    <property type="entry name" value="UPF0758"/>
    <property type="match status" value="1"/>
</dbReference>
<evidence type="ECO:0000256" key="5">
    <source>
        <dbReference type="ARBA" id="ARBA00022833"/>
    </source>
</evidence>
<dbReference type="RefSeq" id="WP_239678283.1">
    <property type="nucleotide sequence ID" value="NZ_CP070499.1"/>
</dbReference>
<dbReference type="Pfam" id="PF04002">
    <property type="entry name" value="RadC"/>
    <property type="match status" value="1"/>
</dbReference>
<keyword evidence="2" id="KW-0645">Protease</keyword>
<dbReference type="InterPro" id="IPR001405">
    <property type="entry name" value="UPF0758"/>
</dbReference>
<dbReference type="GO" id="GO:0046872">
    <property type="term" value="F:metal ion binding"/>
    <property type="evidence" value="ECO:0007669"/>
    <property type="project" value="UniProtKB-KW"/>
</dbReference>
<name>A0A895YES3_9ACTN</name>
<dbReference type="Pfam" id="PF20582">
    <property type="entry name" value="UPF0758_N"/>
    <property type="match status" value="1"/>
</dbReference>
<dbReference type="NCBIfam" id="TIGR00608">
    <property type="entry name" value="radc"/>
    <property type="match status" value="1"/>
</dbReference>
<evidence type="ECO:0000256" key="1">
    <source>
        <dbReference type="ARBA" id="ARBA00010243"/>
    </source>
</evidence>